<keyword evidence="4" id="KW-0227">DNA damage</keyword>
<dbReference type="SUPFAM" id="SSF52980">
    <property type="entry name" value="Restriction endonuclease-like"/>
    <property type="match status" value="1"/>
</dbReference>
<keyword evidence="8 15" id="KW-0067">ATP-binding</keyword>
<organism evidence="19 20">
    <name type="scientific">Candidatus Blackburnbacteria bacterium RIFCSPHIGHO2_01_FULL_43_15b</name>
    <dbReference type="NCBI Taxonomy" id="1797513"/>
    <lineage>
        <taxon>Bacteria</taxon>
        <taxon>Candidatus Blackburniibacteriota</taxon>
    </lineage>
</organism>
<feature type="coiled-coil region" evidence="16">
    <location>
        <begin position="916"/>
        <end position="943"/>
    </location>
</feature>
<dbReference type="GO" id="GO:0043138">
    <property type="term" value="F:3'-5' DNA helicase activity"/>
    <property type="evidence" value="ECO:0007669"/>
    <property type="project" value="UniProtKB-EC"/>
</dbReference>
<sequence>MSNKAISLNSAQEEAVLWGQGPLLIIAGAGTGKTTVVTERIKHLILNQGVLPSEILALTFTEKAAHEMQERVDVAMPYGYAQMWISTFHSFGDRILKNDGMQIGLDPRYRVMTEAEAVAFLKKHIFDFGLSYFLPLGNPTKFLSGIFQHFSRLQDEDISPSDYIRWAQNSAESGEANKWTELAKAYAKYEELKNREGLADFSDLICNTLKLFRERPNVLDTYKKAFKYILVDEFQDTNIAQYELIKLLAPPEIDANLTVVGDDSQSVYKFRGAAISNILHFIDDYKNAKQVVLTENYRSTQSILDSAYKLIQFNNPDTLEAKLGVTKNLQTTRRKNHIVPEFIHADRVENEAEMVAKKISYLCQEEKRKYSDFAILVRANNHAEPFARALARAGIPYQFLGPGQLFRQDEIKEIFCYLKILTNFEDSAAFYKVLTMEHLGFSMRDVASLINYSRKNNLSLFEAAEKVDDISINSGTREKIKSLVEMIHKHMQLMPKKTAGQILYSFFQDSGLLEHIVNPKNPTDEKRAQNVARFFDKLKSYEGEHEEASVFAVVDWIELSLDLGESPLASDMDWDSENAVNILTIHASKGLEFPVVFVVNMVDARFPTRERREQIPIPEQLIKEVLPEGNYHLQEERRLAYVAATRAKDRLYFTAADYYGEGRREKKISLFVPEALGEEVLSTAATKGEQLSILEYLPLPQSRSPQPTTIPPITYLSYSQIDCFRFCPLHYKMKYILRIPTPTSPAQSFGISLHNTMKDFHELGKIGNPLGEKEILEIYERDWIRAGYLSKSHEQKTKEQGKEYLVEYLKTDLHNPKSLPVDLEKPFIFPIGPGLKLGGKIDRIDKTLDGGIEIIDYKTTDIETKGPPTKRDLEKDLQLSFYALAAVEVRDPVFTVDTDKIVLSLYFFNKAIKVSTTRTKKQLEQAKQEISKAKQEIETSDFSCSGNFWCKECEFKLFCKAA</sequence>
<evidence type="ECO:0000313" key="19">
    <source>
        <dbReference type="EMBL" id="OGY09941.1"/>
    </source>
</evidence>
<dbReference type="PROSITE" id="PS51217">
    <property type="entry name" value="UVRD_HELICASE_CTER"/>
    <property type="match status" value="1"/>
</dbReference>
<dbReference type="SUPFAM" id="SSF52540">
    <property type="entry name" value="P-loop containing nucleoside triphosphate hydrolases"/>
    <property type="match status" value="1"/>
</dbReference>
<dbReference type="InterPro" id="IPR014016">
    <property type="entry name" value="UvrD-like_ATP-bd"/>
</dbReference>
<keyword evidence="16" id="KW-0175">Coiled coil</keyword>
<keyword evidence="3 15" id="KW-0547">Nucleotide-binding</keyword>
<evidence type="ECO:0000259" key="17">
    <source>
        <dbReference type="PROSITE" id="PS51198"/>
    </source>
</evidence>
<reference evidence="19 20" key="1">
    <citation type="journal article" date="2016" name="Nat. Commun.">
        <title>Thousands of microbial genomes shed light on interconnected biogeochemical processes in an aquifer system.</title>
        <authorList>
            <person name="Anantharaman K."/>
            <person name="Brown C.T."/>
            <person name="Hug L.A."/>
            <person name="Sharon I."/>
            <person name="Castelle C.J."/>
            <person name="Probst A.J."/>
            <person name="Thomas B.C."/>
            <person name="Singh A."/>
            <person name="Wilkins M.J."/>
            <person name="Karaoz U."/>
            <person name="Brodie E.L."/>
            <person name="Williams K.H."/>
            <person name="Hubbard S.S."/>
            <person name="Banfield J.F."/>
        </authorList>
    </citation>
    <scope>NUCLEOTIDE SEQUENCE [LARGE SCALE GENOMIC DNA]</scope>
</reference>
<evidence type="ECO:0000256" key="8">
    <source>
        <dbReference type="ARBA" id="ARBA00022840"/>
    </source>
</evidence>
<evidence type="ECO:0000256" key="11">
    <source>
        <dbReference type="ARBA" id="ARBA00023235"/>
    </source>
</evidence>
<dbReference type="PANTHER" id="PTHR11070">
    <property type="entry name" value="UVRD / RECB / PCRA DNA HELICASE FAMILY MEMBER"/>
    <property type="match status" value="1"/>
</dbReference>
<keyword evidence="2" id="KW-0540">Nuclease</keyword>
<evidence type="ECO:0000256" key="15">
    <source>
        <dbReference type="PROSITE-ProRule" id="PRU00560"/>
    </source>
</evidence>
<evidence type="ECO:0000256" key="2">
    <source>
        <dbReference type="ARBA" id="ARBA00022722"/>
    </source>
</evidence>
<dbReference type="EC" id="5.6.2.4" evidence="13"/>
<evidence type="ECO:0000313" key="20">
    <source>
        <dbReference type="Proteomes" id="UP000177967"/>
    </source>
</evidence>
<keyword evidence="10" id="KW-0234">DNA repair</keyword>
<dbReference type="Gene3D" id="3.90.320.10">
    <property type="match status" value="1"/>
</dbReference>
<keyword evidence="6 15" id="KW-0347">Helicase</keyword>
<dbReference type="STRING" id="1797513.A2782_04535"/>
<dbReference type="PROSITE" id="PS51198">
    <property type="entry name" value="UVRD_HELICASE_ATP_BIND"/>
    <property type="match status" value="1"/>
</dbReference>
<dbReference type="InterPro" id="IPR011335">
    <property type="entry name" value="Restrct_endonuc-II-like"/>
</dbReference>
<feature type="binding site" evidence="15">
    <location>
        <begin position="27"/>
        <end position="34"/>
    </location>
    <ligand>
        <name>ATP</name>
        <dbReference type="ChEBI" id="CHEBI:30616"/>
    </ligand>
</feature>
<evidence type="ECO:0000256" key="5">
    <source>
        <dbReference type="ARBA" id="ARBA00022801"/>
    </source>
</evidence>
<evidence type="ECO:0000256" key="1">
    <source>
        <dbReference type="ARBA" id="ARBA00009922"/>
    </source>
</evidence>
<dbReference type="InterPro" id="IPR027417">
    <property type="entry name" value="P-loop_NTPase"/>
</dbReference>
<dbReference type="GO" id="GO:0000725">
    <property type="term" value="P:recombinational repair"/>
    <property type="evidence" value="ECO:0007669"/>
    <property type="project" value="TreeGrafter"/>
</dbReference>
<dbReference type="InterPro" id="IPR000212">
    <property type="entry name" value="DNA_helicase_UvrD/REP"/>
</dbReference>
<dbReference type="Pfam" id="PF12705">
    <property type="entry name" value="PDDEXK_1"/>
    <property type="match status" value="1"/>
</dbReference>
<dbReference type="GO" id="GO:0005524">
    <property type="term" value="F:ATP binding"/>
    <property type="evidence" value="ECO:0007669"/>
    <property type="project" value="UniProtKB-UniRule"/>
</dbReference>
<dbReference type="Pfam" id="PF00580">
    <property type="entry name" value="UvrD-helicase"/>
    <property type="match status" value="1"/>
</dbReference>
<proteinExistence type="inferred from homology"/>
<dbReference type="InterPro" id="IPR038726">
    <property type="entry name" value="PDDEXK_AddAB-type"/>
</dbReference>
<dbReference type="PANTHER" id="PTHR11070:SF2">
    <property type="entry name" value="ATP-DEPENDENT DNA HELICASE SRS2"/>
    <property type="match status" value="1"/>
</dbReference>
<dbReference type="Pfam" id="PF13361">
    <property type="entry name" value="UvrD_C"/>
    <property type="match status" value="1"/>
</dbReference>
<evidence type="ECO:0000256" key="9">
    <source>
        <dbReference type="ARBA" id="ARBA00023125"/>
    </source>
</evidence>
<evidence type="ECO:0000256" key="12">
    <source>
        <dbReference type="ARBA" id="ARBA00034617"/>
    </source>
</evidence>
<dbReference type="Gene3D" id="1.10.10.160">
    <property type="match status" value="1"/>
</dbReference>
<keyword evidence="5 15" id="KW-0378">Hydrolase</keyword>
<keyword evidence="11" id="KW-0413">Isomerase</keyword>
<dbReference type="GO" id="GO:0004527">
    <property type="term" value="F:exonuclease activity"/>
    <property type="evidence" value="ECO:0007669"/>
    <property type="project" value="UniProtKB-KW"/>
</dbReference>
<dbReference type="GO" id="GO:0005829">
    <property type="term" value="C:cytosol"/>
    <property type="evidence" value="ECO:0007669"/>
    <property type="project" value="TreeGrafter"/>
</dbReference>
<dbReference type="GO" id="GO:0033202">
    <property type="term" value="C:DNA helicase complex"/>
    <property type="evidence" value="ECO:0007669"/>
    <property type="project" value="TreeGrafter"/>
</dbReference>
<dbReference type="Proteomes" id="UP000177967">
    <property type="component" value="Unassembled WGS sequence"/>
</dbReference>
<accession>A0A1G1V3I9</accession>
<dbReference type="InterPro" id="IPR011604">
    <property type="entry name" value="PDDEXK-like_dom_sf"/>
</dbReference>
<comment type="catalytic activity">
    <reaction evidence="14">
        <text>ATP + H2O = ADP + phosphate + H(+)</text>
        <dbReference type="Rhea" id="RHEA:13065"/>
        <dbReference type="ChEBI" id="CHEBI:15377"/>
        <dbReference type="ChEBI" id="CHEBI:15378"/>
        <dbReference type="ChEBI" id="CHEBI:30616"/>
        <dbReference type="ChEBI" id="CHEBI:43474"/>
        <dbReference type="ChEBI" id="CHEBI:456216"/>
        <dbReference type="EC" id="5.6.2.4"/>
    </reaction>
</comment>
<evidence type="ECO:0000259" key="18">
    <source>
        <dbReference type="PROSITE" id="PS51217"/>
    </source>
</evidence>
<comment type="catalytic activity">
    <reaction evidence="12">
        <text>Couples ATP hydrolysis with the unwinding of duplex DNA by translocating in the 3'-5' direction.</text>
        <dbReference type="EC" id="5.6.2.4"/>
    </reaction>
</comment>
<protein>
    <recommendedName>
        <fullName evidence="13">DNA 3'-5' helicase</fullName>
        <ecNumber evidence="13">5.6.2.4</ecNumber>
    </recommendedName>
</protein>
<dbReference type="InterPro" id="IPR013986">
    <property type="entry name" value="DExx_box_DNA_helicase_dom_sf"/>
</dbReference>
<dbReference type="EMBL" id="MHBW01000003">
    <property type="protein sequence ID" value="OGY09941.1"/>
    <property type="molecule type" value="Genomic_DNA"/>
</dbReference>
<keyword evidence="9" id="KW-0238">DNA-binding</keyword>
<dbReference type="GO" id="GO:0003677">
    <property type="term" value="F:DNA binding"/>
    <property type="evidence" value="ECO:0007669"/>
    <property type="project" value="UniProtKB-KW"/>
</dbReference>
<feature type="domain" description="UvrD-like helicase ATP-binding" evidence="17">
    <location>
        <begin position="6"/>
        <end position="300"/>
    </location>
</feature>
<keyword evidence="7" id="KW-0269">Exonuclease</keyword>
<name>A0A1G1V3I9_9BACT</name>
<evidence type="ECO:0000256" key="7">
    <source>
        <dbReference type="ARBA" id="ARBA00022839"/>
    </source>
</evidence>
<evidence type="ECO:0000256" key="14">
    <source>
        <dbReference type="ARBA" id="ARBA00048988"/>
    </source>
</evidence>
<dbReference type="InterPro" id="IPR014017">
    <property type="entry name" value="DNA_helicase_UvrD-like_C"/>
</dbReference>
<dbReference type="Gene3D" id="3.40.50.300">
    <property type="entry name" value="P-loop containing nucleotide triphosphate hydrolases"/>
    <property type="match status" value="2"/>
</dbReference>
<comment type="similarity">
    <text evidence="1">Belongs to the helicase family. UvrD subfamily.</text>
</comment>
<evidence type="ECO:0000256" key="16">
    <source>
        <dbReference type="SAM" id="Coils"/>
    </source>
</evidence>
<evidence type="ECO:0000256" key="6">
    <source>
        <dbReference type="ARBA" id="ARBA00022806"/>
    </source>
</evidence>
<evidence type="ECO:0000256" key="3">
    <source>
        <dbReference type="ARBA" id="ARBA00022741"/>
    </source>
</evidence>
<dbReference type="AlphaFoldDB" id="A0A1G1V3I9"/>
<dbReference type="CDD" id="cd17932">
    <property type="entry name" value="DEXQc_UvrD"/>
    <property type="match status" value="1"/>
</dbReference>
<gene>
    <name evidence="19" type="ORF">A2782_04535</name>
</gene>
<evidence type="ECO:0000256" key="10">
    <source>
        <dbReference type="ARBA" id="ARBA00023204"/>
    </source>
</evidence>
<dbReference type="Gene3D" id="1.10.486.10">
    <property type="entry name" value="PCRA, domain 4"/>
    <property type="match status" value="1"/>
</dbReference>
<feature type="domain" description="UvrD-like helicase C-terminal" evidence="18">
    <location>
        <begin position="308"/>
        <end position="590"/>
    </location>
</feature>
<evidence type="ECO:0000256" key="13">
    <source>
        <dbReference type="ARBA" id="ARBA00034808"/>
    </source>
</evidence>
<evidence type="ECO:0000256" key="4">
    <source>
        <dbReference type="ARBA" id="ARBA00022763"/>
    </source>
</evidence>
<comment type="caution">
    <text evidence="19">The sequence shown here is derived from an EMBL/GenBank/DDBJ whole genome shotgun (WGS) entry which is preliminary data.</text>
</comment>